<dbReference type="GeneID" id="37042095"/>
<gene>
    <name evidence="1" type="ORF">FA10DRAFT_263178</name>
</gene>
<proteinExistence type="predicted"/>
<dbReference type="Proteomes" id="UP000245768">
    <property type="component" value="Unassembled WGS sequence"/>
</dbReference>
<dbReference type="InParanoid" id="A0A316YBK6"/>
<dbReference type="STRING" id="215250.A0A316YBK6"/>
<name>A0A316YBK6_9BASI</name>
<dbReference type="AlphaFoldDB" id="A0A316YBK6"/>
<protein>
    <submittedName>
        <fullName evidence="1">Uncharacterized protein</fullName>
    </submittedName>
</protein>
<keyword evidence="2" id="KW-1185">Reference proteome</keyword>
<accession>A0A316YBK6</accession>
<dbReference type="EMBL" id="KZ819643">
    <property type="protein sequence ID" value="PWN86659.1"/>
    <property type="molecule type" value="Genomic_DNA"/>
</dbReference>
<evidence type="ECO:0000313" key="2">
    <source>
        <dbReference type="Proteomes" id="UP000245768"/>
    </source>
</evidence>
<reference evidence="1 2" key="1">
    <citation type="journal article" date="2018" name="Mol. Biol. Evol.">
        <title>Broad Genomic Sampling Reveals a Smut Pathogenic Ancestry of the Fungal Clade Ustilaginomycotina.</title>
        <authorList>
            <person name="Kijpornyongpan T."/>
            <person name="Mondo S.J."/>
            <person name="Barry K."/>
            <person name="Sandor L."/>
            <person name="Lee J."/>
            <person name="Lipzen A."/>
            <person name="Pangilinan J."/>
            <person name="LaButti K."/>
            <person name="Hainaut M."/>
            <person name="Henrissat B."/>
            <person name="Grigoriev I.V."/>
            <person name="Spatafora J.W."/>
            <person name="Aime M.C."/>
        </authorList>
    </citation>
    <scope>NUCLEOTIDE SEQUENCE [LARGE SCALE GENOMIC DNA]</scope>
    <source>
        <strain evidence="1 2">MCA 4198</strain>
    </source>
</reference>
<dbReference type="OrthoDB" id="2569251at2759"/>
<dbReference type="RefSeq" id="XP_025373857.1">
    <property type="nucleotide sequence ID" value="XM_025520179.1"/>
</dbReference>
<evidence type="ECO:0000313" key="1">
    <source>
        <dbReference type="EMBL" id="PWN86659.1"/>
    </source>
</evidence>
<organism evidence="1 2">
    <name type="scientific">Acaromyces ingoldii</name>
    <dbReference type="NCBI Taxonomy" id="215250"/>
    <lineage>
        <taxon>Eukaryota</taxon>
        <taxon>Fungi</taxon>
        <taxon>Dikarya</taxon>
        <taxon>Basidiomycota</taxon>
        <taxon>Ustilaginomycotina</taxon>
        <taxon>Exobasidiomycetes</taxon>
        <taxon>Exobasidiales</taxon>
        <taxon>Cryptobasidiaceae</taxon>
        <taxon>Acaromyces</taxon>
    </lineage>
</organism>
<sequence>MHWNDQGALAVYDSAGAKQLLLFPISFLRADCGRRIAPEEHVFSGGVIFRRRSSPASSSRYQVDEAVHERPGPRFKAKNRTIAEGAEGSTMSDSKRSSANQHVISFRKIGPRLLQYYTEAFGFDPIYLFSPSFGLLLRDDIHHAFDRGEWTLYEKDDFLVITFFVFKDFSLRQFYGNVISPDRFGASRSKAFKLPQPSMCYEALSWHASANLKEILVAESKNLFLITPHASRRGDWQARQDALCESGSLVMEAKWVQTGRPEVFGDFVGTSSG</sequence>